<dbReference type="GO" id="GO:0043200">
    <property type="term" value="P:response to amino acid"/>
    <property type="evidence" value="ECO:0007669"/>
    <property type="project" value="TreeGrafter"/>
</dbReference>
<dbReference type="Pfam" id="PF13404">
    <property type="entry name" value="HTH_AsnC-type"/>
    <property type="match status" value="1"/>
</dbReference>
<dbReference type="Gene3D" id="3.30.70.920">
    <property type="match status" value="1"/>
</dbReference>
<proteinExistence type="predicted"/>
<dbReference type="PRINTS" id="PR00033">
    <property type="entry name" value="HTHASNC"/>
</dbReference>
<dbReference type="InterPro" id="IPR011008">
    <property type="entry name" value="Dimeric_a/b-barrel"/>
</dbReference>
<keyword evidence="2" id="KW-0238">DNA-binding</keyword>
<name>A0A2Z2P0P4_9GAMM</name>
<dbReference type="PANTHER" id="PTHR30154">
    <property type="entry name" value="LEUCINE-RESPONSIVE REGULATORY PROTEIN"/>
    <property type="match status" value="1"/>
</dbReference>
<evidence type="ECO:0000313" key="6">
    <source>
        <dbReference type="Proteomes" id="UP000250079"/>
    </source>
</evidence>
<dbReference type="SMART" id="SM00344">
    <property type="entry name" value="HTH_ASNC"/>
    <property type="match status" value="1"/>
</dbReference>
<sequence>MNKTDMQLISALRQNARATVSELAKLLRVSRTTVRTRIDGLLASGKILGFTVIVEGDAQEHAVRGVTLIEISGHGNDEIVRALAGFSEVQAIHTTNGQWDCVIEFAVHTLPDMDQFLKRLRVIEGITNSETSLYLSTMRSNRPARPS</sequence>
<dbReference type="InterPro" id="IPR019888">
    <property type="entry name" value="Tscrpt_reg_AsnC-like"/>
</dbReference>
<evidence type="ECO:0000256" key="1">
    <source>
        <dbReference type="ARBA" id="ARBA00023015"/>
    </source>
</evidence>
<dbReference type="PROSITE" id="PS50956">
    <property type="entry name" value="HTH_ASNC_2"/>
    <property type="match status" value="1"/>
</dbReference>
<dbReference type="EMBL" id="CP018632">
    <property type="protein sequence ID" value="ASJ73074.1"/>
    <property type="molecule type" value="Genomic_DNA"/>
</dbReference>
<dbReference type="AlphaFoldDB" id="A0A2Z2P0P4"/>
<dbReference type="KEGG" id="gai:IMCC3135_14945"/>
<dbReference type="OrthoDB" id="5476at2"/>
<dbReference type="Pfam" id="PF01037">
    <property type="entry name" value="AsnC_trans_reg"/>
    <property type="match status" value="1"/>
</dbReference>
<evidence type="ECO:0000259" key="4">
    <source>
        <dbReference type="PROSITE" id="PS50956"/>
    </source>
</evidence>
<reference evidence="5 6" key="1">
    <citation type="submission" date="2016-12" db="EMBL/GenBank/DDBJ databases">
        <authorList>
            <person name="Song W.-J."/>
            <person name="Kurnit D.M."/>
        </authorList>
    </citation>
    <scope>NUCLEOTIDE SEQUENCE [LARGE SCALE GENOMIC DNA]</scope>
    <source>
        <strain evidence="5 6">IMCC3135</strain>
    </source>
</reference>
<dbReference type="SUPFAM" id="SSF46785">
    <property type="entry name" value="Winged helix' DNA-binding domain"/>
    <property type="match status" value="1"/>
</dbReference>
<protein>
    <recommendedName>
        <fullName evidence="4">HTH asnC-type domain-containing protein</fullName>
    </recommendedName>
</protein>
<dbReference type="SUPFAM" id="SSF54909">
    <property type="entry name" value="Dimeric alpha+beta barrel"/>
    <property type="match status" value="1"/>
</dbReference>
<dbReference type="PANTHER" id="PTHR30154:SF34">
    <property type="entry name" value="TRANSCRIPTIONAL REGULATOR AZLB"/>
    <property type="match status" value="1"/>
</dbReference>
<evidence type="ECO:0000256" key="2">
    <source>
        <dbReference type="ARBA" id="ARBA00023125"/>
    </source>
</evidence>
<dbReference type="GO" id="GO:0043565">
    <property type="term" value="F:sequence-specific DNA binding"/>
    <property type="evidence" value="ECO:0007669"/>
    <property type="project" value="InterPro"/>
</dbReference>
<dbReference type="Gene3D" id="1.10.10.10">
    <property type="entry name" value="Winged helix-like DNA-binding domain superfamily/Winged helix DNA-binding domain"/>
    <property type="match status" value="1"/>
</dbReference>
<organism evidence="5 6">
    <name type="scientific">Granulosicoccus antarcticus IMCC3135</name>
    <dbReference type="NCBI Taxonomy" id="1192854"/>
    <lineage>
        <taxon>Bacteria</taxon>
        <taxon>Pseudomonadati</taxon>
        <taxon>Pseudomonadota</taxon>
        <taxon>Gammaproteobacteria</taxon>
        <taxon>Chromatiales</taxon>
        <taxon>Granulosicoccaceae</taxon>
        <taxon>Granulosicoccus</taxon>
    </lineage>
</organism>
<keyword evidence="1" id="KW-0805">Transcription regulation</keyword>
<accession>A0A2Z2P0P4</accession>
<dbReference type="Proteomes" id="UP000250079">
    <property type="component" value="Chromosome"/>
</dbReference>
<dbReference type="InterPro" id="IPR019887">
    <property type="entry name" value="Tscrpt_reg_AsnC/Lrp_C"/>
</dbReference>
<keyword evidence="3" id="KW-0804">Transcription</keyword>
<gene>
    <name evidence="5" type="ORF">IMCC3135_14945</name>
</gene>
<dbReference type="RefSeq" id="WP_088918322.1">
    <property type="nucleotide sequence ID" value="NZ_CP018632.1"/>
</dbReference>
<dbReference type="InterPro" id="IPR036390">
    <property type="entry name" value="WH_DNA-bd_sf"/>
</dbReference>
<keyword evidence="6" id="KW-1185">Reference proteome</keyword>
<dbReference type="GO" id="GO:0005829">
    <property type="term" value="C:cytosol"/>
    <property type="evidence" value="ECO:0007669"/>
    <property type="project" value="TreeGrafter"/>
</dbReference>
<dbReference type="InterPro" id="IPR000485">
    <property type="entry name" value="AsnC-type_HTH_dom"/>
</dbReference>
<dbReference type="InterPro" id="IPR036388">
    <property type="entry name" value="WH-like_DNA-bd_sf"/>
</dbReference>
<evidence type="ECO:0000313" key="5">
    <source>
        <dbReference type="EMBL" id="ASJ73074.1"/>
    </source>
</evidence>
<feature type="domain" description="HTH asnC-type" evidence="4">
    <location>
        <begin position="1"/>
        <end position="67"/>
    </location>
</feature>
<evidence type="ECO:0000256" key="3">
    <source>
        <dbReference type="ARBA" id="ARBA00023163"/>
    </source>
</evidence>